<evidence type="ECO:0000256" key="12">
    <source>
        <dbReference type="ARBA" id="ARBA00023212"/>
    </source>
</evidence>
<dbReference type="InterPro" id="IPR043157">
    <property type="entry name" value="Dynein_AAA1S"/>
</dbReference>
<dbReference type="GO" id="GO:0051959">
    <property type="term" value="F:dynein light intermediate chain binding"/>
    <property type="evidence" value="ECO:0007669"/>
    <property type="project" value="InterPro"/>
</dbReference>
<comment type="subcellular location">
    <subcellularLocation>
        <location evidence="1">Cytoplasm</location>
        <location evidence="1">Cytoskeleton</location>
        <location evidence="1">Cilium axoneme</location>
    </subcellularLocation>
</comment>
<comment type="caution">
    <text evidence="19">The sequence shown here is derived from an EMBL/GenBank/DDBJ whole genome shotgun (WGS) entry which is preliminary data.</text>
</comment>
<dbReference type="Pfam" id="PF08393">
    <property type="entry name" value="DHC_N2"/>
    <property type="match status" value="1"/>
</dbReference>
<evidence type="ECO:0000256" key="1">
    <source>
        <dbReference type="ARBA" id="ARBA00004430"/>
    </source>
</evidence>
<evidence type="ECO:0000313" key="19">
    <source>
        <dbReference type="EMBL" id="KAK1137303.1"/>
    </source>
</evidence>
<evidence type="ECO:0000259" key="15">
    <source>
        <dbReference type="Pfam" id="PF08393"/>
    </source>
</evidence>
<feature type="coiled-coil region" evidence="14">
    <location>
        <begin position="619"/>
        <end position="646"/>
    </location>
</feature>
<dbReference type="InterPro" id="IPR041466">
    <property type="entry name" value="Dynein_AAA5_ext"/>
</dbReference>
<dbReference type="Pfam" id="PF17852">
    <property type="entry name" value="Dynein_AAA_lid"/>
    <property type="match status" value="1"/>
</dbReference>
<keyword evidence="20" id="KW-1185">Reference proteome</keyword>
<dbReference type="Gene3D" id="1.20.58.1120">
    <property type="match status" value="1"/>
</dbReference>
<keyword evidence="10" id="KW-0969">Cilium</keyword>
<evidence type="ECO:0000256" key="4">
    <source>
        <dbReference type="ARBA" id="ARBA00022701"/>
    </source>
</evidence>
<dbReference type="FunFam" id="3.20.180.20:FF:000001">
    <property type="entry name" value="Dynein axonemal heavy chain 5"/>
    <property type="match status" value="1"/>
</dbReference>
<keyword evidence="13" id="KW-0966">Cell projection</keyword>
<dbReference type="Gene3D" id="1.10.287.2620">
    <property type="match status" value="1"/>
</dbReference>
<dbReference type="InterPro" id="IPR026983">
    <property type="entry name" value="DHC"/>
</dbReference>
<keyword evidence="4" id="KW-0493">Microtubule</keyword>
<feature type="domain" description="Dynein heavy chain AAA 5 extension" evidence="17">
    <location>
        <begin position="1364"/>
        <end position="1482"/>
    </location>
</feature>
<organism evidence="19 20">
    <name type="scientific">Melipona bicolor</name>
    <dbReference type="NCBI Taxonomy" id="60889"/>
    <lineage>
        <taxon>Eukaryota</taxon>
        <taxon>Metazoa</taxon>
        <taxon>Ecdysozoa</taxon>
        <taxon>Arthropoda</taxon>
        <taxon>Hexapoda</taxon>
        <taxon>Insecta</taxon>
        <taxon>Pterygota</taxon>
        <taxon>Neoptera</taxon>
        <taxon>Endopterygota</taxon>
        <taxon>Hymenoptera</taxon>
        <taxon>Apocrita</taxon>
        <taxon>Aculeata</taxon>
        <taxon>Apoidea</taxon>
        <taxon>Anthophila</taxon>
        <taxon>Apidae</taxon>
        <taxon>Melipona</taxon>
    </lineage>
</organism>
<evidence type="ECO:0000256" key="8">
    <source>
        <dbReference type="ARBA" id="ARBA00023017"/>
    </source>
</evidence>
<dbReference type="Gene3D" id="1.20.920.30">
    <property type="match status" value="1"/>
</dbReference>
<dbReference type="FunFam" id="3.40.50.300:FF:000667">
    <property type="entry name" value="Dynein axonemal heavy chain 11"/>
    <property type="match status" value="1"/>
</dbReference>
<evidence type="ECO:0000256" key="7">
    <source>
        <dbReference type="ARBA" id="ARBA00022840"/>
    </source>
</evidence>
<protein>
    <recommendedName>
        <fullName evidence="21">Dynein beta chain, ciliary</fullName>
    </recommendedName>
</protein>
<accession>A0AA40GGD8</accession>
<dbReference type="Pfam" id="PF12775">
    <property type="entry name" value="AAA_7"/>
    <property type="match status" value="1"/>
</dbReference>
<keyword evidence="3" id="KW-0963">Cytoplasm</keyword>
<dbReference type="Gene3D" id="1.10.8.710">
    <property type="match status" value="1"/>
</dbReference>
<dbReference type="FunFam" id="1.10.287.2620:FF:000001">
    <property type="entry name" value="Cytoplasmic dynein heavy chain 1"/>
    <property type="match status" value="1"/>
</dbReference>
<comment type="similarity">
    <text evidence="2">Belongs to the dynein heavy chain family.</text>
</comment>
<keyword evidence="11" id="KW-0505">Motor protein</keyword>
<evidence type="ECO:0000259" key="16">
    <source>
        <dbReference type="Pfam" id="PF12774"/>
    </source>
</evidence>
<dbReference type="Gene3D" id="3.40.50.300">
    <property type="entry name" value="P-loop containing nucleotide triphosphate hydrolases"/>
    <property type="match status" value="3"/>
</dbReference>
<evidence type="ECO:0000256" key="5">
    <source>
        <dbReference type="ARBA" id="ARBA00022737"/>
    </source>
</evidence>
<dbReference type="FunFam" id="1.10.8.710:FF:000002">
    <property type="entry name" value="dynein heavy chain 17, axonemal"/>
    <property type="match status" value="1"/>
</dbReference>
<evidence type="ECO:0000256" key="13">
    <source>
        <dbReference type="ARBA" id="ARBA00023273"/>
    </source>
</evidence>
<evidence type="ECO:0000256" key="2">
    <source>
        <dbReference type="ARBA" id="ARBA00008887"/>
    </source>
</evidence>
<dbReference type="InterPro" id="IPR035699">
    <property type="entry name" value="AAA_6"/>
</dbReference>
<keyword evidence="9 14" id="KW-0175">Coiled coil</keyword>
<keyword evidence="7" id="KW-0067">ATP-binding</keyword>
<dbReference type="PANTHER" id="PTHR45703:SF8">
    <property type="entry name" value="DYNEINS HEAVY CHAIN"/>
    <property type="match status" value="1"/>
</dbReference>
<dbReference type="InterPro" id="IPR041589">
    <property type="entry name" value="DNAH3_AAA_lid_1"/>
</dbReference>
<keyword evidence="6" id="KW-0547">Nucleotide-binding</keyword>
<reference evidence="19" key="1">
    <citation type="submission" date="2021-10" db="EMBL/GenBank/DDBJ databases">
        <title>Melipona bicolor Genome sequencing and assembly.</title>
        <authorList>
            <person name="Araujo N.S."/>
            <person name="Arias M.C."/>
        </authorList>
    </citation>
    <scope>NUCLEOTIDE SEQUENCE</scope>
    <source>
        <strain evidence="19">USP_2M_L1-L4_2017</strain>
        <tissue evidence="19">Whole body</tissue>
    </source>
</reference>
<feature type="domain" description="Dynein heavy chain 3 AAA+ lid" evidence="18">
    <location>
        <begin position="1700"/>
        <end position="1737"/>
    </location>
</feature>
<proteinExistence type="inferred from homology"/>
<keyword evidence="12" id="KW-0206">Cytoskeleton</keyword>
<name>A0AA40GGD8_9HYME</name>
<dbReference type="PANTHER" id="PTHR45703">
    <property type="entry name" value="DYNEIN HEAVY CHAIN"/>
    <property type="match status" value="1"/>
</dbReference>
<sequence>MGTLIPRVDPELHENQENYALDVAEEEGIVFMLEETCNRAKLALAEVKANAHKYEIYSWLWTDDKQEYLFYFLRFSQYVSPEQREMIKQHPDYIPDNIKEKKPNLVDFKREIDYFMDQYSKCDQLPDREIFCRWLKLDIKPFKQMLLNIICKWANVLKNYLVNRITTQLKDLSEFLKAAMEDFSRPIHEDDYDALLDTIYYLKEVRDRQYEIEDMFDPIKKTIELLQSYNVYLDEKIFNWLEELPVTWETLKKVAAQVKYVVQPLMTRQIDLLKKRLSYYDFKQQCFLNEFHKEDIFNSICENSYESLNNLREEILKFLSEEKDLCDQTAIFEQEMPEFKITKQIQKEMQLLKTVWDYVNVITTSLNEWKKTTWKKLDVEWMDQECKKILRELRQLDKDVRPWELYSNIEAQVRNMMASLRAVSELQNPAIRDRHWRELMAETKVVFIMTDTTTLEDLLKLQLHKYEEEVKNIVDKSVKEMAMEKVLKELYDIWSTLEFGKELHERTKFYILKIEEENIETLEDNQVQLQNMLGSKFVGYFLDEILDWQRKLRTADAVINAWFEVQRAWGYLESIFIGSEDIRNQLPEETKRFEKIDREFKELLREMLSNLNIIKATYRPKLLEKLEELQIQLNICEKALADYLETRRLIYPRFYFISSVDLLDILSNGNNPELVCRHLSKLYDSIAKLKWKMDGDKLTKHAIIMIAKDGENMNIYGTCDCSGKVEVWLNHVTDAMKKSVRYHISQAVTTYDEKPREQWIFDHQAQPALCGTQIWWTTEVNMAFLRLEEGFENAFKDYQRKQINQLNALIVLLCGELNESDRRKIMTICTIDVHARDVVAKMIAMKADHFSSFQWQSQLRHKWDDKVSDCFADICDASFKYNYEYLGNVPRLVITPLTDRCYITLTQSLHLIMGGAPAGPAGTGKTETTKDLGRALGQMVYVFNCSEQMDYKSCGNIYKGLAQVGAWGCFDEFNRISVEVLSVVAVQVKSILDGVKSRKPIFLFFGEELNLVPTVGMFITMNPGYAGRTELPENLKTLFRPCAMVVPDFDLICEIMLVAEGFQEARLLARKFITLYQLCRELLSKQDHYDWGLRAIKSVLVVAGKLKRGDPERLEDQVLMRALRDFNIPKIVTDDVPVFMGLIGDLFPALDVPRKRDLDFESTIRQSTLDLKLQPEDGFILKVVQLEELLHVRHSVFIVGYAGTGKTEVWKTLNRTYFNQQLKPYYNDLNPKAVTNNELFGVINPATREWTDGLFSVIMRDQANMTGNDPKWIIFDGDIDPMWIESLNTVMDDNKVLTLASNERIALTAHMRLLFEISNLRTATPATVSRAGILYINPQDIGWYPFAISWIETRDPAERANLTILFDKYVPSLIEVTKFKFKKITPLPEICHVEMLCKLLDYFLVKENVTPDCPKEWYELYFAFACIWAFGSATFQDQLIDWRNEFNKWWQNEFKTIKFPAGSNVFNFFIENETRKLVPWTEKIRPFELDSDVPLQSTLVTTGETARLHFFLDVFIQQRIPVMLIGAAGSGKSVIIAEKLSSLPDTYNIANVPLNYYTTSEMLQRTMEKHLEKKTGRNYGPPGMKKLIYFIDDMNMPEVDTYGTVQPHTLIRQHIDYNHWYDRTKLTLKEIQNTQYVSCMNPTAGSFTVNPRLQRHFAVFAVSFPTEDNLVLIYSQMLDQHLTNPVNKFNVALMKISESLLNTALYCHNKISSTFLPTAIKFHYVFNLRDLSNIFQATRDRLLSRTSKPSLGDMILNISEKFSKNTNALIGNNKGRSTVISRYPLTDPLVKHGHIRLHDYYNPIKEHCEEVGKVGCEGCAGMTNRKDF</sequence>
<dbReference type="GO" id="GO:0005874">
    <property type="term" value="C:microtubule"/>
    <property type="evidence" value="ECO:0007669"/>
    <property type="project" value="UniProtKB-KW"/>
</dbReference>
<dbReference type="FunFam" id="1.20.140.100:FF:000001">
    <property type="entry name" value="dynein heavy chain 17, axonemal"/>
    <property type="match status" value="1"/>
</dbReference>
<dbReference type="InterPro" id="IPR027417">
    <property type="entry name" value="P-loop_NTPase"/>
</dbReference>
<dbReference type="GO" id="GO:0030286">
    <property type="term" value="C:dynein complex"/>
    <property type="evidence" value="ECO:0007669"/>
    <property type="project" value="UniProtKB-KW"/>
</dbReference>
<dbReference type="EMBL" id="JAHYIQ010000001">
    <property type="protein sequence ID" value="KAK1137303.1"/>
    <property type="molecule type" value="Genomic_DNA"/>
</dbReference>
<dbReference type="GO" id="GO:0045505">
    <property type="term" value="F:dynein intermediate chain binding"/>
    <property type="evidence" value="ECO:0007669"/>
    <property type="project" value="InterPro"/>
</dbReference>
<feature type="domain" description="Dynein heavy chain hydrolytic ATP-binding dynein motor region" evidence="16">
    <location>
        <begin position="881"/>
        <end position="1207"/>
    </location>
</feature>
<dbReference type="FunFam" id="1.20.58.1120:FF:000002">
    <property type="entry name" value="Dynein heavy chain 9, axonemal"/>
    <property type="match status" value="1"/>
</dbReference>
<dbReference type="Pfam" id="PF12774">
    <property type="entry name" value="AAA_6"/>
    <property type="match status" value="1"/>
</dbReference>
<evidence type="ECO:0000256" key="6">
    <source>
        <dbReference type="ARBA" id="ARBA00022741"/>
    </source>
</evidence>
<keyword evidence="8" id="KW-0243">Dynein</keyword>
<dbReference type="InterPro" id="IPR042222">
    <property type="entry name" value="Dynein_2_N"/>
</dbReference>
<gene>
    <name evidence="19" type="ORF">K0M31_001816</name>
</gene>
<evidence type="ECO:0000256" key="10">
    <source>
        <dbReference type="ARBA" id="ARBA00023069"/>
    </source>
</evidence>
<dbReference type="Proteomes" id="UP001177670">
    <property type="component" value="Unassembled WGS sequence"/>
</dbReference>
<evidence type="ECO:0000313" key="20">
    <source>
        <dbReference type="Proteomes" id="UP001177670"/>
    </source>
</evidence>
<dbReference type="Gene3D" id="1.20.140.100">
    <property type="entry name" value="Dynein heavy chain, N-terminal domain 2"/>
    <property type="match status" value="1"/>
</dbReference>
<dbReference type="SUPFAM" id="SSF52540">
    <property type="entry name" value="P-loop containing nucleoside triphosphate hydrolases"/>
    <property type="match status" value="3"/>
</dbReference>
<evidence type="ECO:0000256" key="9">
    <source>
        <dbReference type="ARBA" id="ARBA00023054"/>
    </source>
</evidence>
<evidence type="ECO:0008006" key="21">
    <source>
        <dbReference type="Google" id="ProtNLM"/>
    </source>
</evidence>
<evidence type="ECO:0000256" key="11">
    <source>
        <dbReference type="ARBA" id="ARBA00023175"/>
    </source>
</evidence>
<dbReference type="FunFam" id="3.40.50.300:FF:000219">
    <property type="entry name" value="Dynein axonemal heavy chain 17"/>
    <property type="match status" value="1"/>
</dbReference>
<keyword evidence="5" id="KW-0677">Repeat</keyword>
<dbReference type="InterPro" id="IPR013602">
    <property type="entry name" value="Dynein_heavy_linker"/>
</dbReference>
<dbReference type="InterPro" id="IPR042228">
    <property type="entry name" value="Dynein_linker_3"/>
</dbReference>
<dbReference type="Pfam" id="PF17857">
    <property type="entry name" value="AAA_lid_1"/>
    <property type="match status" value="1"/>
</dbReference>
<dbReference type="Gene3D" id="3.20.180.20">
    <property type="entry name" value="Dynein heavy chain, N-terminal domain 2"/>
    <property type="match status" value="1"/>
</dbReference>
<dbReference type="GO" id="GO:0007018">
    <property type="term" value="P:microtubule-based movement"/>
    <property type="evidence" value="ECO:0007669"/>
    <property type="project" value="InterPro"/>
</dbReference>
<evidence type="ECO:0000256" key="14">
    <source>
        <dbReference type="SAM" id="Coils"/>
    </source>
</evidence>
<evidence type="ECO:0000259" key="18">
    <source>
        <dbReference type="Pfam" id="PF17857"/>
    </source>
</evidence>
<dbReference type="GO" id="GO:0005930">
    <property type="term" value="C:axoneme"/>
    <property type="evidence" value="ECO:0007669"/>
    <property type="project" value="UniProtKB-SubCell"/>
</dbReference>
<evidence type="ECO:0000256" key="3">
    <source>
        <dbReference type="ARBA" id="ARBA00022490"/>
    </source>
</evidence>
<evidence type="ECO:0000259" key="17">
    <source>
        <dbReference type="Pfam" id="PF17852"/>
    </source>
</evidence>
<dbReference type="GO" id="GO:0005524">
    <property type="term" value="F:ATP binding"/>
    <property type="evidence" value="ECO:0007669"/>
    <property type="project" value="UniProtKB-KW"/>
</dbReference>
<feature type="domain" description="Dynein heavy chain linker" evidence="15">
    <location>
        <begin position="343"/>
        <end position="747"/>
    </location>
</feature>